<evidence type="ECO:0000313" key="2">
    <source>
        <dbReference type="EMBL" id="MDX7019540.1"/>
    </source>
</evidence>
<sequence>LLTDLLSQLVVLEKAGLYHDDIRLWNIIYDQDNKCFSLIDYGSISSVKQDCGWPFNIFLSFFVFVNELLSKVSDKKV</sequence>
<dbReference type="Proteomes" id="UP001279012">
    <property type="component" value="Unassembled WGS sequence"/>
</dbReference>
<dbReference type="Gene3D" id="1.10.510.10">
    <property type="entry name" value="Transferase(Phosphotransferase) domain 1"/>
    <property type="match status" value="1"/>
</dbReference>
<accession>A0AAW9EDW3</accession>
<feature type="domain" description="Protein kinase" evidence="1">
    <location>
        <begin position="1"/>
        <end position="77"/>
    </location>
</feature>
<dbReference type="PROSITE" id="PS50011">
    <property type="entry name" value="PROTEIN_KINASE_DOM"/>
    <property type="match status" value="1"/>
</dbReference>
<dbReference type="SUPFAM" id="SSF56112">
    <property type="entry name" value="Protein kinase-like (PK-like)"/>
    <property type="match status" value="1"/>
</dbReference>
<proteinExistence type="predicted"/>
<name>A0AAW9EDW3_KLEAE</name>
<dbReference type="AlphaFoldDB" id="A0AAW9EDW3"/>
<dbReference type="InterPro" id="IPR011009">
    <property type="entry name" value="Kinase-like_dom_sf"/>
</dbReference>
<feature type="non-terminal residue" evidence="2">
    <location>
        <position position="77"/>
    </location>
</feature>
<dbReference type="InterPro" id="IPR000719">
    <property type="entry name" value="Prot_kinase_dom"/>
</dbReference>
<reference evidence="2" key="1">
    <citation type="submission" date="2023-11" db="EMBL/GenBank/DDBJ databases">
        <title>Detection of rare carbapenemases in Enterobacterales - comparison of two colorimetric and two CIM-based carbapenemase assays.</title>
        <authorList>
            <person name="Schaffarczyk L."/>
            <person name="Noster J."/>
            <person name="Stelzer Y."/>
            <person name="Sattler J."/>
            <person name="Gatermann S."/>
            <person name="Hamprecht A."/>
        </authorList>
    </citation>
    <scope>NUCLEOTIDE SEQUENCE</scope>
    <source>
        <strain evidence="2">CIM-Cont-037</strain>
    </source>
</reference>
<dbReference type="GO" id="GO:0004672">
    <property type="term" value="F:protein kinase activity"/>
    <property type="evidence" value="ECO:0007669"/>
    <property type="project" value="InterPro"/>
</dbReference>
<gene>
    <name evidence="2" type="ORF">SJ059_34530</name>
</gene>
<dbReference type="EMBL" id="JAWZZT010002192">
    <property type="protein sequence ID" value="MDX7019540.1"/>
    <property type="molecule type" value="Genomic_DNA"/>
</dbReference>
<keyword evidence="2" id="KW-0808">Transferase</keyword>
<keyword evidence="2" id="KW-0418">Kinase</keyword>
<evidence type="ECO:0000313" key="3">
    <source>
        <dbReference type="Proteomes" id="UP001279012"/>
    </source>
</evidence>
<protein>
    <submittedName>
        <fullName evidence="2">Kinase</fullName>
    </submittedName>
</protein>
<feature type="non-terminal residue" evidence="2">
    <location>
        <position position="1"/>
    </location>
</feature>
<organism evidence="2 3">
    <name type="scientific">Klebsiella aerogenes</name>
    <name type="common">Enterobacter aerogenes</name>
    <dbReference type="NCBI Taxonomy" id="548"/>
    <lineage>
        <taxon>Bacteria</taxon>
        <taxon>Pseudomonadati</taxon>
        <taxon>Pseudomonadota</taxon>
        <taxon>Gammaproteobacteria</taxon>
        <taxon>Enterobacterales</taxon>
        <taxon>Enterobacteriaceae</taxon>
        <taxon>Klebsiella/Raoultella group</taxon>
        <taxon>Klebsiella</taxon>
    </lineage>
</organism>
<evidence type="ECO:0000259" key="1">
    <source>
        <dbReference type="PROSITE" id="PS50011"/>
    </source>
</evidence>
<dbReference type="PROSITE" id="PS00109">
    <property type="entry name" value="PROTEIN_KINASE_TYR"/>
    <property type="match status" value="1"/>
</dbReference>
<dbReference type="GO" id="GO:0005524">
    <property type="term" value="F:ATP binding"/>
    <property type="evidence" value="ECO:0007669"/>
    <property type="project" value="InterPro"/>
</dbReference>
<comment type="caution">
    <text evidence="2">The sequence shown here is derived from an EMBL/GenBank/DDBJ whole genome shotgun (WGS) entry which is preliminary data.</text>
</comment>
<dbReference type="InterPro" id="IPR008266">
    <property type="entry name" value="Tyr_kinase_AS"/>
</dbReference>